<dbReference type="InterPro" id="IPR000192">
    <property type="entry name" value="Aminotrans_V_dom"/>
</dbReference>
<dbReference type="PANTHER" id="PTHR43686">
    <property type="entry name" value="SULFURTRANSFERASE-RELATED"/>
    <property type="match status" value="1"/>
</dbReference>
<dbReference type="Proteomes" id="UP001176961">
    <property type="component" value="Unassembled WGS sequence"/>
</dbReference>
<dbReference type="EMBL" id="CATQJL010000223">
    <property type="protein sequence ID" value="CAJ0599126.1"/>
    <property type="molecule type" value="Genomic_DNA"/>
</dbReference>
<name>A0AA36GVW8_CYLNA</name>
<accession>A0AA36GVW8</accession>
<feature type="transmembrane region" description="Helical" evidence="2">
    <location>
        <begin position="713"/>
        <end position="737"/>
    </location>
</feature>
<organism evidence="4 5">
    <name type="scientific">Cylicocyclus nassatus</name>
    <name type="common">Nematode worm</name>
    <dbReference type="NCBI Taxonomy" id="53992"/>
    <lineage>
        <taxon>Eukaryota</taxon>
        <taxon>Metazoa</taxon>
        <taxon>Ecdysozoa</taxon>
        <taxon>Nematoda</taxon>
        <taxon>Chromadorea</taxon>
        <taxon>Rhabditida</taxon>
        <taxon>Rhabditina</taxon>
        <taxon>Rhabditomorpha</taxon>
        <taxon>Strongyloidea</taxon>
        <taxon>Strongylidae</taxon>
        <taxon>Cylicocyclus</taxon>
    </lineage>
</organism>
<dbReference type="Pfam" id="PF00266">
    <property type="entry name" value="Aminotran_5"/>
    <property type="match status" value="1"/>
</dbReference>
<evidence type="ECO:0000256" key="1">
    <source>
        <dbReference type="SAM" id="MobiDB-lite"/>
    </source>
</evidence>
<dbReference type="InterPro" id="IPR015421">
    <property type="entry name" value="PyrdxlP-dep_Trfase_major"/>
</dbReference>
<proteinExistence type="predicted"/>
<dbReference type="InterPro" id="IPR015424">
    <property type="entry name" value="PyrdxlP-dep_Trfase"/>
</dbReference>
<dbReference type="Gene3D" id="1.20.140.150">
    <property type="match status" value="1"/>
</dbReference>
<protein>
    <recommendedName>
        <fullName evidence="3">Aminotransferase class V domain-containing protein</fullName>
    </recommendedName>
</protein>
<evidence type="ECO:0000313" key="5">
    <source>
        <dbReference type="Proteomes" id="UP001176961"/>
    </source>
</evidence>
<feature type="transmembrane region" description="Helical" evidence="2">
    <location>
        <begin position="804"/>
        <end position="822"/>
    </location>
</feature>
<dbReference type="PANTHER" id="PTHR43686:SF1">
    <property type="entry name" value="AMINOTRAN_5 DOMAIN-CONTAINING PROTEIN"/>
    <property type="match status" value="1"/>
</dbReference>
<gene>
    <name evidence="4" type="ORF">CYNAS_LOCUS11109</name>
</gene>
<sequence length="883" mass="98311">MQRLFGERVPQIQALASSASPPASAELLPWIRKNEIGGDAVIETPFGRRQAIYCDYTASGRAIRPIEDYIGDNVLPLYGNTHSTVTVTSEQTTLLVHNARQEIRSMTGAGDGDSVIFIGTGTTAAVELLIHLLQPEKLVVINFIHEHHSNLLPWRSIAKACYSVKEAVDGTANIGDLVHVLEKSRKAYPDCQILAAFSACSNITGICQDVQKITAIAKRYKAIVVWDYASAAPYVDINVNGTQPLDAVFFSGHKFVGGVSTPGVLVVKKSLIRATKPKRIGGGTVFFVTPTGEWYLKDAEYREEGGTPDSVGIIRLALAVKLKRAIGEQTIIAREAHKSQRFLEGLQKCDNVVLLGAPTVRNRLAVFSFLVKDPISGLFFHHNYITALLNDLFGVQSRAGCMCAGPYAEFLLGIDEQLAAQYLASLREAEALDRTHLRRVGEHSCKEVLRPGFTRMSIPYFWSDEQVDHLVDCIRFVSERAADFIHLYQLNCESAKWHHDKQRTFHARKLDYVSFTKHGMVVEEEKRDTSDPVLPEKSIEEAKQLADESLEALKKTVVPDGRFAIDERHAHLRWFVLPIEVTERAMGKSVDYPNLPFVPRKYPKIVAEMNGVGTELQTSSNEQINGDSIAAKRDTEPGFREDTGDWEIIDKHFEDNCVPCSSDVAQCSPDSAERGNERWGGLGTDENPEEAKDSDDHKRVTELIHGLDMIKKMCIFSACGQIVFGVVMVGCLILTAVPTFNGKMLKWGCIKDIKNCEDSTDHEGYLKTVAIFMCLALLFEIIALAWNVFTFFACCCKKYLTRPLVILSLIATIMLLIAVIIYGVNNKDSIKKPFWLSICALVLAAVDTVIAALVCLGKRRLYKDSRVYKINDVYRSDSIRQKK</sequence>
<keyword evidence="2" id="KW-0812">Transmembrane</keyword>
<feature type="domain" description="Aminotransferase class V" evidence="3">
    <location>
        <begin position="52"/>
        <end position="410"/>
    </location>
</feature>
<feature type="transmembrane region" description="Helical" evidence="2">
    <location>
        <begin position="834"/>
        <end position="856"/>
    </location>
</feature>
<reference evidence="4" key="1">
    <citation type="submission" date="2023-07" db="EMBL/GenBank/DDBJ databases">
        <authorList>
            <consortium name="CYATHOMIX"/>
        </authorList>
    </citation>
    <scope>NUCLEOTIDE SEQUENCE</scope>
    <source>
        <strain evidence="4">N/A</strain>
    </source>
</reference>
<dbReference type="Gene3D" id="3.40.640.10">
    <property type="entry name" value="Type I PLP-dependent aspartate aminotransferase-like (Major domain)"/>
    <property type="match status" value="1"/>
</dbReference>
<keyword evidence="5" id="KW-1185">Reference proteome</keyword>
<evidence type="ECO:0000256" key="2">
    <source>
        <dbReference type="SAM" id="Phobius"/>
    </source>
</evidence>
<evidence type="ECO:0000259" key="3">
    <source>
        <dbReference type="Pfam" id="PF00266"/>
    </source>
</evidence>
<keyword evidence="2" id="KW-1133">Transmembrane helix</keyword>
<keyword evidence="2" id="KW-0472">Membrane</keyword>
<comment type="caution">
    <text evidence="4">The sequence shown here is derived from an EMBL/GenBank/DDBJ whole genome shotgun (WGS) entry which is preliminary data.</text>
</comment>
<evidence type="ECO:0000313" key="4">
    <source>
        <dbReference type="EMBL" id="CAJ0599126.1"/>
    </source>
</evidence>
<feature type="transmembrane region" description="Helical" evidence="2">
    <location>
        <begin position="769"/>
        <end position="792"/>
    </location>
</feature>
<dbReference type="Gene3D" id="3.90.1150.10">
    <property type="entry name" value="Aspartate Aminotransferase, domain 1"/>
    <property type="match status" value="1"/>
</dbReference>
<dbReference type="SUPFAM" id="SSF53383">
    <property type="entry name" value="PLP-dependent transferases"/>
    <property type="match status" value="1"/>
</dbReference>
<dbReference type="InterPro" id="IPR015422">
    <property type="entry name" value="PyrdxlP-dep_Trfase_small"/>
</dbReference>
<feature type="region of interest" description="Disordered" evidence="1">
    <location>
        <begin position="668"/>
        <end position="697"/>
    </location>
</feature>
<dbReference type="AlphaFoldDB" id="A0AA36GVW8"/>